<evidence type="ECO:0000313" key="3">
    <source>
        <dbReference type="EMBL" id="RUO69590.1"/>
    </source>
</evidence>
<keyword evidence="4" id="KW-1185">Reference proteome</keyword>
<reference evidence="4" key="1">
    <citation type="journal article" date="2018" name="Front. Microbiol.">
        <title>Genome-Based Analysis Reveals the Taxonomy and Diversity of the Family Idiomarinaceae.</title>
        <authorList>
            <person name="Liu Y."/>
            <person name="Lai Q."/>
            <person name="Shao Z."/>
        </authorList>
    </citation>
    <scope>NUCLEOTIDE SEQUENCE [LARGE SCALE GENOMIC DNA]</scope>
    <source>
        <strain evidence="4">R22</strain>
    </source>
</reference>
<dbReference type="RefSeq" id="WP_126781449.1">
    <property type="nucleotide sequence ID" value="NZ_PIQC01000004.1"/>
</dbReference>
<feature type="region of interest" description="Disordered" evidence="1">
    <location>
        <begin position="20"/>
        <end position="97"/>
    </location>
</feature>
<comment type="caution">
    <text evidence="3">The sequence shown here is derived from an EMBL/GenBank/DDBJ whole genome shotgun (WGS) entry which is preliminary data.</text>
</comment>
<feature type="signal peptide" evidence="2">
    <location>
        <begin position="1"/>
        <end position="21"/>
    </location>
</feature>
<dbReference type="EMBL" id="PIQC01000004">
    <property type="protein sequence ID" value="RUO69590.1"/>
    <property type="molecule type" value="Genomic_DNA"/>
</dbReference>
<keyword evidence="2" id="KW-0732">Signal</keyword>
<name>A0A432Z076_9GAMM</name>
<protein>
    <recommendedName>
        <fullName evidence="5">Cadherin domain-containing protein</fullName>
    </recommendedName>
</protein>
<evidence type="ECO:0008006" key="5">
    <source>
        <dbReference type="Google" id="ProtNLM"/>
    </source>
</evidence>
<feature type="chain" id="PRO_5019431346" description="Cadherin domain-containing protein" evidence="2">
    <location>
        <begin position="22"/>
        <end position="335"/>
    </location>
</feature>
<proteinExistence type="predicted"/>
<feature type="compositionally biased region" description="Low complexity" evidence="1">
    <location>
        <begin position="43"/>
        <end position="64"/>
    </location>
</feature>
<dbReference type="OrthoDB" id="9940319at2"/>
<evidence type="ECO:0000313" key="4">
    <source>
        <dbReference type="Proteomes" id="UP000288058"/>
    </source>
</evidence>
<dbReference type="PROSITE" id="PS51257">
    <property type="entry name" value="PROKAR_LIPOPROTEIN"/>
    <property type="match status" value="1"/>
</dbReference>
<organism evidence="3 4">
    <name type="scientific">Idiomarina ramblicola</name>
    <dbReference type="NCBI Taxonomy" id="263724"/>
    <lineage>
        <taxon>Bacteria</taxon>
        <taxon>Pseudomonadati</taxon>
        <taxon>Pseudomonadota</taxon>
        <taxon>Gammaproteobacteria</taxon>
        <taxon>Alteromonadales</taxon>
        <taxon>Idiomarinaceae</taxon>
        <taxon>Idiomarina</taxon>
    </lineage>
</organism>
<accession>A0A432Z076</accession>
<dbReference type="Proteomes" id="UP000288058">
    <property type="component" value="Unassembled WGS sequence"/>
</dbReference>
<evidence type="ECO:0000256" key="1">
    <source>
        <dbReference type="SAM" id="MobiDB-lite"/>
    </source>
</evidence>
<dbReference type="AlphaFoldDB" id="A0A432Z076"/>
<evidence type="ECO:0000256" key="2">
    <source>
        <dbReference type="SAM" id="SignalP"/>
    </source>
</evidence>
<sequence length="335" mass="35635">MYVTRKIFVLSALTLALSACGGGGGDDTSDNTSTTPPPPPPAYSVSVDSAESVEENSSLTVGVSTSGGEGSESITASIRRSGEDSDDETDGNASGVTVEQSSEGFVFGFGDIAYKRDEYTITIEATKGDETKSETVEVVVNNESGNQTAAYVDSVQSVLPAQRQFIAEWLMVERLVKGVNLSGGDIDIKDIKPLYLSATSGDGVDNNALLSAHVSDDRISGYADNSVNESDAFDGFLANISAETCEPPRCFNEHLVRVKPMFDYVFERSGGVIQEPAYGDVGFDAGTGTYSIFYTAPDNGSFDEHGNWTFKPEFEYLRDIIVAGHAAAQTFSNAE</sequence>
<gene>
    <name evidence="3" type="ORF">CWI78_06610</name>
</gene>